<dbReference type="EMBL" id="CM001879">
    <property type="protein sequence ID" value="EOX92769.1"/>
    <property type="molecule type" value="Genomic_DNA"/>
</dbReference>
<dbReference type="InParanoid" id="A0A061DJD3"/>
<dbReference type="Gramene" id="EOX92769">
    <property type="protein sequence ID" value="EOX92769"/>
    <property type="gene ID" value="TCM_001651"/>
</dbReference>
<sequence length="98" mass="11580">MDGTWLEDQEEVRLHAVDFFRKLYYKETKTLPAYPIRGKFPMLNRTDYDRLTTPVGDKEVHEALFAMKPMKTPGIDRIHALFFQSQWDVVGSRVVKYV</sequence>
<accession>A0A061DJD3</accession>
<dbReference type="Proteomes" id="UP000026915">
    <property type="component" value="Chromosome 1"/>
</dbReference>
<protein>
    <submittedName>
        <fullName evidence="1">Uncharacterized protein</fullName>
    </submittedName>
</protein>
<dbReference type="HOGENOM" id="CLU_2337757_0_0_1"/>
<name>A0A061DJD3_THECC</name>
<reference evidence="1 2" key="1">
    <citation type="journal article" date="2013" name="Genome Biol.">
        <title>The genome sequence of the most widely cultivated cacao type and its use to identify candidate genes regulating pod color.</title>
        <authorList>
            <person name="Motamayor J.C."/>
            <person name="Mockaitis K."/>
            <person name="Schmutz J."/>
            <person name="Haiminen N."/>
            <person name="Iii D.L."/>
            <person name="Cornejo O."/>
            <person name="Findley S.D."/>
            <person name="Zheng P."/>
            <person name="Utro F."/>
            <person name="Royaert S."/>
            <person name="Saski C."/>
            <person name="Jenkins J."/>
            <person name="Podicheti R."/>
            <person name="Zhao M."/>
            <person name="Scheffler B.E."/>
            <person name="Stack J.C."/>
            <person name="Feltus F.A."/>
            <person name="Mustiga G.M."/>
            <person name="Amores F."/>
            <person name="Phillips W."/>
            <person name="Marelli J.P."/>
            <person name="May G.D."/>
            <person name="Shapiro H."/>
            <person name="Ma J."/>
            <person name="Bustamante C.D."/>
            <person name="Schnell R.J."/>
            <person name="Main D."/>
            <person name="Gilbert D."/>
            <person name="Parida L."/>
            <person name="Kuhn D.N."/>
        </authorList>
    </citation>
    <scope>NUCLEOTIDE SEQUENCE [LARGE SCALE GENOMIC DNA]</scope>
    <source>
        <strain evidence="2">cv. Matina 1-6</strain>
    </source>
</reference>
<evidence type="ECO:0000313" key="2">
    <source>
        <dbReference type="Proteomes" id="UP000026915"/>
    </source>
</evidence>
<dbReference type="eggNOG" id="KOG1075">
    <property type="taxonomic scope" value="Eukaryota"/>
</dbReference>
<keyword evidence="2" id="KW-1185">Reference proteome</keyword>
<proteinExistence type="predicted"/>
<organism evidence="1 2">
    <name type="scientific">Theobroma cacao</name>
    <name type="common">Cacao</name>
    <name type="synonym">Cocoa</name>
    <dbReference type="NCBI Taxonomy" id="3641"/>
    <lineage>
        <taxon>Eukaryota</taxon>
        <taxon>Viridiplantae</taxon>
        <taxon>Streptophyta</taxon>
        <taxon>Embryophyta</taxon>
        <taxon>Tracheophyta</taxon>
        <taxon>Spermatophyta</taxon>
        <taxon>Magnoliopsida</taxon>
        <taxon>eudicotyledons</taxon>
        <taxon>Gunneridae</taxon>
        <taxon>Pentapetalae</taxon>
        <taxon>rosids</taxon>
        <taxon>malvids</taxon>
        <taxon>Malvales</taxon>
        <taxon>Malvaceae</taxon>
        <taxon>Byttnerioideae</taxon>
        <taxon>Theobroma</taxon>
    </lineage>
</organism>
<gene>
    <name evidence="1" type="ORF">TCM_001651</name>
</gene>
<dbReference type="AlphaFoldDB" id="A0A061DJD3"/>
<evidence type="ECO:0000313" key="1">
    <source>
        <dbReference type="EMBL" id="EOX92769.1"/>
    </source>
</evidence>